<dbReference type="EMBL" id="JBHTMM010000117">
    <property type="protein sequence ID" value="MFD1312405.1"/>
    <property type="molecule type" value="Genomic_DNA"/>
</dbReference>
<comment type="caution">
    <text evidence="2">The sequence shown here is derived from an EMBL/GenBank/DDBJ whole genome shotgun (WGS) entry which is preliminary data.</text>
</comment>
<feature type="domain" description="HTH cro/C1-type" evidence="1">
    <location>
        <begin position="11"/>
        <end position="74"/>
    </location>
</feature>
<dbReference type="SMART" id="SM00530">
    <property type="entry name" value="HTH_XRE"/>
    <property type="match status" value="1"/>
</dbReference>
<reference evidence="3" key="1">
    <citation type="journal article" date="2019" name="Int. J. Syst. Evol. Microbiol.">
        <title>The Global Catalogue of Microorganisms (GCM) 10K type strain sequencing project: providing services to taxonomists for standard genome sequencing and annotation.</title>
        <authorList>
            <consortium name="The Broad Institute Genomics Platform"/>
            <consortium name="The Broad Institute Genome Sequencing Center for Infectious Disease"/>
            <person name="Wu L."/>
            <person name="Ma J."/>
        </authorList>
    </citation>
    <scope>NUCLEOTIDE SEQUENCE [LARGE SCALE GENOMIC DNA]</scope>
    <source>
        <strain evidence="3">CGMCC 4.7020</strain>
    </source>
</reference>
<dbReference type="InterPro" id="IPR010982">
    <property type="entry name" value="Lambda_DNA-bd_dom_sf"/>
</dbReference>
<evidence type="ECO:0000313" key="2">
    <source>
        <dbReference type="EMBL" id="MFD1312405.1"/>
    </source>
</evidence>
<organism evidence="2 3">
    <name type="scientific">Streptomyces kaempferi</name>
    <dbReference type="NCBI Taxonomy" id="333725"/>
    <lineage>
        <taxon>Bacteria</taxon>
        <taxon>Bacillati</taxon>
        <taxon>Actinomycetota</taxon>
        <taxon>Actinomycetes</taxon>
        <taxon>Kitasatosporales</taxon>
        <taxon>Streptomycetaceae</taxon>
        <taxon>Streptomyces</taxon>
    </lineage>
</organism>
<dbReference type="Proteomes" id="UP001597058">
    <property type="component" value="Unassembled WGS sequence"/>
</dbReference>
<gene>
    <name evidence="2" type="ORF">ACFQ5X_42310</name>
</gene>
<keyword evidence="3" id="KW-1185">Reference proteome</keyword>
<evidence type="ECO:0000259" key="1">
    <source>
        <dbReference type="SMART" id="SM00530"/>
    </source>
</evidence>
<evidence type="ECO:0000313" key="3">
    <source>
        <dbReference type="Proteomes" id="UP001597058"/>
    </source>
</evidence>
<accession>A0ABW3XSX1</accession>
<protein>
    <submittedName>
        <fullName evidence="2">XRE family transcriptional regulator</fullName>
    </submittedName>
</protein>
<dbReference type="RefSeq" id="WP_381240562.1">
    <property type="nucleotide sequence ID" value="NZ_JBHSKH010000081.1"/>
</dbReference>
<dbReference type="Gene3D" id="1.10.260.40">
    <property type="entry name" value="lambda repressor-like DNA-binding domains"/>
    <property type="match status" value="1"/>
</dbReference>
<proteinExistence type="predicted"/>
<name>A0ABW3XSX1_9ACTN</name>
<sequence>MAEQRTDFFDLVRERRAELNISLRELELRAVDPETNQQAKRPWISKVENGTADVPTVVQLRALAAGLALPVRVLQEAAAAQFLDFSTQVWSEDRTTRVLAARIEDMSDEERRQLADIAETFARRKTQREGKSDD</sequence>
<dbReference type="InterPro" id="IPR001387">
    <property type="entry name" value="Cro/C1-type_HTH"/>
</dbReference>